<proteinExistence type="predicted"/>
<dbReference type="GO" id="GO:0051537">
    <property type="term" value="F:2 iron, 2 sulfur cluster binding"/>
    <property type="evidence" value="ECO:0007669"/>
    <property type="project" value="InterPro"/>
</dbReference>
<accession>A0A1F7V9T8</accession>
<reference evidence="1 2" key="1">
    <citation type="journal article" date="2016" name="Nat. Commun.">
        <title>Thousands of microbial genomes shed light on interconnected biogeochemical processes in an aquifer system.</title>
        <authorList>
            <person name="Anantharaman K."/>
            <person name="Brown C.T."/>
            <person name="Hug L.A."/>
            <person name="Sharon I."/>
            <person name="Castelle C.J."/>
            <person name="Probst A.J."/>
            <person name="Thomas B.C."/>
            <person name="Singh A."/>
            <person name="Wilkins M.J."/>
            <person name="Karaoz U."/>
            <person name="Brodie E.L."/>
            <person name="Williams K.H."/>
            <person name="Hubbard S.S."/>
            <person name="Banfield J.F."/>
        </authorList>
    </citation>
    <scope>NUCLEOTIDE SEQUENCE [LARGE SCALE GENOMIC DNA]</scope>
</reference>
<dbReference type="PROSITE" id="PS00197">
    <property type="entry name" value="2FE2S_FER_1"/>
    <property type="match status" value="1"/>
</dbReference>
<comment type="caution">
    <text evidence="1">The sequence shown here is derived from an EMBL/GenBank/DDBJ whole genome shotgun (WGS) entry which is preliminary data.</text>
</comment>
<dbReference type="Proteomes" id="UP000178723">
    <property type="component" value="Unassembled WGS sequence"/>
</dbReference>
<dbReference type="AlphaFoldDB" id="A0A1F7V9T8"/>
<gene>
    <name evidence="1" type="ORF">A3I40_03845</name>
</gene>
<dbReference type="InterPro" id="IPR006058">
    <property type="entry name" value="2Fe2S_fd_BS"/>
</dbReference>
<evidence type="ECO:0000313" key="2">
    <source>
        <dbReference type="Proteomes" id="UP000178723"/>
    </source>
</evidence>
<evidence type="ECO:0000313" key="1">
    <source>
        <dbReference type="EMBL" id="OGL87280.1"/>
    </source>
</evidence>
<dbReference type="EMBL" id="MGEP01000023">
    <property type="protein sequence ID" value="OGL87280.1"/>
    <property type="molecule type" value="Genomic_DNA"/>
</dbReference>
<protein>
    <submittedName>
        <fullName evidence="1">Uncharacterized protein</fullName>
    </submittedName>
</protein>
<sequence length="99" mass="10830">MEEGSKMAKIAHITFADGGVILPASTPYELEIAREHIRGLASTKRSLAILIDGKRWAVALVDTQCSMGDCATCRKPINDLACQRRQFLGLMHCIVCALK</sequence>
<organism evidence="1 2">
    <name type="scientific">Candidatus Uhrbacteria bacterium RIFCSPLOWO2_02_FULL_48_12</name>
    <dbReference type="NCBI Taxonomy" id="1802407"/>
    <lineage>
        <taxon>Bacteria</taxon>
        <taxon>Candidatus Uhriibacteriota</taxon>
    </lineage>
</organism>
<name>A0A1F7V9T8_9BACT</name>